<keyword evidence="7" id="KW-0547">Nucleotide-binding</keyword>
<dbReference type="FunFam" id="1.10.287.130:FF:000001">
    <property type="entry name" value="Two-component sensor histidine kinase"/>
    <property type="match status" value="1"/>
</dbReference>
<dbReference type="STRING" id="169760.PSTEL_14390"/>
<evidence type="ECO:0000256" key="1">
    <source>
        <dbReference type="ARBA" id="ARBA00000085"/>
    </source>
</evidence>
<dbReference type="SUPFAM" id="SSF55874">
    <property type="entry name" value="ATPase domain of HSP90 chaperone/DNA topoisomerase II/histidine kinase"/>
    <property type="match status" value="1"/>
</dbReference>
<proteinExistence type="predicted"/>
<keyword evidence="13" id="KW-0812">Transmembrane</keyword>
<name>A0A089LRB6_9BACL</name>
<keyword evidence="13" id="KW-1133">Transmembrane helix</keyword>
<reference evidence="16 17" key="1">
    <citation type="submission" date="2014-08" db="EMBL/GenBank/DDBJ databases">
        <title>Comparative genomics of the Paenibacillus odorifer group.</title>
        <authorList>
            <person name="den Bakker H.C."/>
            <person name="Tsai Y.-C."/>
            <person name="Martin N."/>
            <person name="Korlach J."/>
            <person name="Wiedmann M."/>
        </authorList>
    </citation>
    <scope>NUCLEOTIDE SEQUENCE [LARGE SCALE GENOMIC DNA]</scope>
    <source>
        <strain evidence="16 17">DSM 14472</strain>
    </source>
</reference>
<dbReference type="InterPro" id="IPR050351">
    <property type="entry name" value="BphY/WalK/GraS-like"/>
</dbReference>
<feature type="domain" description="Histidine kinase" evidence="14">
    <location>
        <begin position="370"/>
        <end position="582"/>
    </location>
</feature>
<protein>
    <recommendedName>
        <fullName evidence="3">histidine kinase</fullName>
        <ecNumber evidence="3">2.7.13.3</ecNumber>
    </recommendedName>
</protein>
<evidence type="ECO:0000256" key="2">
    <source>
        <dbReference type="ARBA" id="ARBA00004651"/>
    </source>
</evidence>
<dbReference type="InterPro" id="IPR036097">
    <property type="entry name" value="HisK_dim/P_sf"/>
</dbReference>
<accession>A0A089LRB6</accession>
<dbReference type="InterPro" id="IPR036890">
    <property type="entry name" value="HATPase_C_sf"/>
</dbReference>
<gene>
    <name evidence="16" type="ORF">PSTEL_14390</name>
</gene>
<dbReference type="SUPFAM" id="SSF158472">
    <property type="entry name" value="HAMP domain-like"/>
    <property type="match status" value="1"/>
</dbReference>
<dbReference type="Gene3D" id="3.30.565.10">
    <property type="entry name" value="Histidine kinase-like ATPase, C-terminal domain"/>
    <property type="match status" value="1"/>
</dbReference>
<evidence type="ECO:0000256" key="8">
    <source>
        <dbReference type="ARBA" id="ARBA00022777"/>
    </source>
</evidence>
<feature type="transmembrane region" description="Helical" evidence="13">
    <location>
        <begin position="268"/>
        <end position="287"/>
    </location>
</feature>
<keyword evidence="17" id="KW-1185">Reference proteome</keyword>
<dbReference type="CDD" id="cd00075">
    <property type="entry name" value="HATPase"/>
    <property type="match status" value="1"/>
</dbReference>
<feature type="coiled-coil region" evidence="12">
    <location>
        <begin position="333"/>
        <end position="363"/>
    </location>
</feature>
<evidence type="ECO:0000256" key="10">
    <source>
        <dbReference type="ARBA" id="ARBA00023012"/>
    </source>
</evidence>
<dbReference type="InterPro" id="IPR003661">
    <property type="entry name" value="HisK_dim/P_dom"/>
</dbReference>
<feature type="domain" description="HAMP" evidence="15">
    <location>
        <begin position="289"/>
        <end position="341"/>
    </location>
</feature>
<dbReference type="AlphaFoldDB" id="A0A089LRB6"/>
<dbReference type="SMART" id="SM00387">
    <property type="entry name" value="HATPase_c"/>
    <property type="match status" value="1"/>
</dbReference>
<evidence type="ECO:0000256" key="11">
    <source>
        <dbReference type="ARBA" id="ARBA00023136"/>
    </source>
</evidence>
<dbReference type="EC" id="2.7.13.3" evidence="3"/>
<keyword evidence="6" id="KW-0808">Transferase</keyword>
<dbReference type="Proteomes" id="UP000029507">
    <property type="component" value="Chromosome"/>
</dbReference>
<dbReference type="CDD" id="cd00082">
    <property type="entry name" value="HisKA"/>
    <property type="match status" value="1"/>
</dbReference>
<comment type="catalytic activity">
    <reaction evidence="1">
        <text>ATP + protein L-histidine = ADP + protein N-phospho-L-histidine.</text>
        <dbReference type="EC" id="2.7.13.3"/>
    </reaction>
</comment>
<dbReference type="SUPFAM" id="SSF47384">
    <property type="entry name" value="Homodimeric domain of signal transducing histidine kinase"/>
    <property type="match status" value="1"/>
</dbReference>
<organism evidence="16 17">
    <name type="scientific">Paenibacillus stellifer</name>
    <dbReference type="NCBI Taxonomy" id="169760"/>
    <lineage>
        <taxon>Bacteria</taxon>
        <taxon>Bacillati</taxon>
        <taxon>Bacillota</taxon>
        <taxon>Bacilli</taxon>
        <taxon>Bacillales</taxon>
        <taxon>Paenibacillaceae</taxon>
        <taxon>Paenibacillus</taxon>
    </lineage>
</organism>
<keyword evidence="8 16" id="KW-0418">Kinase</keyword>
<dbReference type="EMBL" id="CP009286">
    <property type="protein sequence ID" value="AIQ64096.1"/>
    <property type="molecule type" value="Genomic_DNA"/>
</dbReference>
<dbReference type="GO" id="GO:0016036">
    <property type="term" value="P:cellular response to phosphate starvation"/>
    <property type="evidence" value="ECO:0007669"/>
    <property type="project" value="TreeGrafter"/>
</dbReference>
<evidence type="ECO:0000256" key="3">
    <source>
        <dbReference type="ARBA" id="ARBA00012438"/>
    </source>
</evidence>
<dbReference type="PANTHER" id="PTHR45453">
    <property type="entry name" value="PHOSPHATE REGULON SENSOR PROTEIN PHOR"/>
    <property type="match status" value="1"/>
</dbReference>
<dbReference type="Pfam" id="PF02518">
    <property type="entry name" value="HATPase_c"/>
    <property type="match status" value="1"/>
</dbReference>
<keyword evidence="5" id="KW-0597">Phosphoprotein</keyword>
<evidence type="ECO:0000256" key="6">
    <source>
        <dbReference type="ARBA" id="ARBA00022679"/>
    </source>
</evidence>
<keyword evidence="12" id="KW-0175">Coiled coil</keyword>
<dbReference type="Gene3D" id="6.10.340.10">
    <property type="match status" value="1"/>
</dbReference>
<dbReference type="KEGG" id="pste:PSTEL_14390"/>
<evidence type="ECO:0000259" key="14">
    <source>
        <dbReference type="PROSITE" id="PS50109"/>
    </source>
</evidence>
<dbReference type="InterPro" id="IPR003660">
    <property type="entry name" value="HAMP_dom"/>
</dbReference>
<dbReference type="Gene3D" id="1.10.287.130">
    <property type="match status" value="1"/>
</dbReference>
<evidence type="ECO:0000256" key="9">
    <source>
        <dbReference type="ARBA" id="ARBA00022840"/>
    </source>
</evidence>
<sequence>MRNRGITFKLFILTVIFFASFYILVLLSQVLFFNRFYQDYKVKKVERDLYKFAQQYSHQNRDKNKELAVSVAKFMNRNRTQLAIVDFEGNLVLGDPYRMTVELPNHNKITVPLSLFLNVNDEELRKANIQQGDPITIWGEEYSRGNLDPIVYPEKILVRHSLSIGETSPDSLSVFSGVVEDIIAPTLKTQRQGLLYVALNELFPLSDEMKKELNGMEEKELQWVEPWSGTNNIIIMQPLVVSGGNKQILFSVTSLQEINDANEALRWFYIYLSGGGFIFILILALYYSKMVTSPIVSLNEAAQKMVDFDFSSFKPLQQSDELGSLSQNMYTMAQKLDKALGELQDANQQLQNDMEQKERIEMTQKSFFTNASHELKTPISIIKSFAEGLQDGINIDKQEHYISVIIEETERMEMLIKDMLDLARLESGTIQLRKRSILLSELIDKSANRLLYQLKAKGLEIIVIPVNELPVLIDPDWFEQVIVNLTTNAIKHADHGSDILFEIHSDRQSSTLYVKNKGKTIPEPQINLIWERFYRGEASRSRQTGGTGLGLSIVQQILDLHHCEYSVTNLDDGVQFMVKINH</sequence>
<dbReference type="PROSITE" id="PS50109">
    <property type="entry name" value="HIS_KIN"/>
    <property type="match status" value="1"/>
</dbReference>
<dbReference type="GO" id="GO:0005886">
    <property type="term" value="C:plasma membrane"/>
    <property type="evidence" value="ECO:0007669"/>
    <property type="project" value="UniProtKB-SubCell"/>
</dbReference>
<comment type="subcellular location">
    <subcellularLocation>
        <location evidence="2">Cell membrane</location>
        <topology evidence="2">Multi-pass membrane protein</topology>
    </subcellularLocation>
</comment>
<keyword evidence="4" id="KW-1003">Cell membrane</keyword>
<evidence type="ECO:0000313" key="17">
    <source>
        <dbReference type="Proteomes" id="UP000029507"/>
    </source>
</evidence>
<evidence type="ECO:0000259" key="15">
    <source>
        <dbReference type="PROSITE" id="PS50885"/>
    </source>
</evidence>
<dbReference type="InterPro" id="IPR003594">
    <property type="entry name" value="HATPase_dom"/>
</dbReference>
<dbReference type="GO" id="GO:0005524">
    <property type="term" value="F:ATP binding"/>
    <property type="evidence" value="ECO:0007669"/>
    <property type="project" value="UniProtKB-KW"/>
</dbReference>
<evidence type="ECO:0000256" key="13">
    <source>
        <dbReference type="SAM" id="Phobius"/>
    </source>
</evidence>
<dbReference type="Pfam" id="PF00512">
    <property type="entry name" value="HisKA"/>
    <property type="match status" value="1"/>
</dbReference>
<evidence type="ECO:0000256" key="5">
    <source>
        <dbReference type="ARBA" id="ARBA00022553"/>
    </source>
</evidence>
<evidence type="ECO:0000313" key="16">
    <source>
        <dbReference type="EMBL" id="AIQ64096.1"/>
    </source>
</evidence>
<dbReference type="GO" id="GO:0000155">
    <property type="term" value="F:phosphorelay sensor kinase activity"/>
    <property type="evidence" value="ECO:0007669"/>
    <property type="project" value="InterPro"/>
</dbReference>
<dbReference type="OrthoDB" id="9762826at2"/>
<evidence type="ECO:0000256" key="12">
    <source>
        <dbReference type="SAM" id="Coils"/>
    </source>
</evidence>
<feature type="transmembrane region" description="Helical" evidence="13">
    <location>
        <begin position="6"/>
        <end position="33"/>
    </location>
</feature>
<keyword evidence="10" id="KW-0902">Two-component regulatory system</keyword>
<dbReference type="PANTHER" id="PTHR45453:SF3">
    <property type="entry name" value="HISTIDINE KINASE"/>
    <property type="match status" value="1"/>
</dbReference>
<dbReference type="RefSeq" id="WP_038696114.1">
    <property type="nucleotide sequence ID" value="NZ_CP009286.1"/>
</dbReference>
<dbReference type="SMART" id="SM00388">
    <property type="entry name" value="HisKA"/>
    <property type="match status" value="1"/>
</dbReference>
<dbReference type="HOGENOM" id="CLU_000445_89_6_9"/>
<evidence type="ECO:0000256" key="4">
    <source>
        <dbReference type="ARBA" id="ARBA00022475"/>
    </source>
</evidence>
<evidence type="ECO:0000256" key="7">
    <source>
        <dbReference type="ARBA" id="ARBA00022741"/>
    </source>
</evidence>
<keyword evidence="9" id="KW-0067">ATP-binding</keyword>
<dbReference type="CDD" id="cd06225">
    <property type="entry name" value="HAMP"/>
    <property type="match status" value="1"/>
</dbReference>
<keyword evidence="11 13" id="KW-0472">Membrane</keyword>
<dbReference type="PROSITE" id="PS50885">
    <property type="entry name" value="HAMP"/>
    <property type="match status" value="1"/>
</dbReference>
<dbReference type="InterPro" id="IPR005467">
    <property type="entry name" value="His_kinase_dom"/>
</dbReference>
<dbReference type="GO" id="GO:0004721">
    <property type="term" value="F:phosphoprotein phosphatase activity"/>
    <property type="evidence" value="ECO:0007669"/>
    <property type="project" value="TreeGrafter"/>
</dbReference>